<name>W1PW12_AMBTC</name>
<protein>
    <recommendedName>
        <fullName evidence="3">F-box associated domain-containing protein</fullName>
    </recommendedName>
</protein>
<keyword evidence="2" id="KW-1185">Reference proteome</keyword>
<evidence type="ECO:0000313" key="1">
    <source>
        <dbReference type="EMBL" id="ERN12024.1"/>
    </source>
</evidence>
<sequence>MDSKCPSKIHLHNRIWNSIVNPFQLKCEGSSLCVDSVCYALDKFIKFNMFILDMNYEEWVQIPLPCNPCETSFRKLIEWGGWVHLVLVSGARDMEIWRLGRKVDRKWEN</sequence>
<evidence type="ECO:0008006" key="3">
    <source>
        <dbReference type="Google" id="ProtNLM"/>
    </source>
</evidence>
<evidence type="ECO:0000313" key="2">
    <source>
        <dbReference type="Proteomes" id="UP000017836"/>
    </source>
</evidence>
<dbReference type="AlphaFoldDB" id="W1PW12"/>
<dbReference type="HOGENOM" id="CLU_2187515_0_0_1"/>
<gene>
    <name evidence="1" type="ORF">AMTR_s00165p00066480</name>
</gene>
<dbReference type="EMBL" id="KI392640">
    <property type="protein sequence ID" value="ERN12024.1"/>
    <property type="molecule type" value="Genomic_DNA"/>
</dbReference>
<dbReference type="Proteomes" id="UP000017836">
    <property type="component" value="Unassembled WGS sequence"/>
</dbReference>
<organism evidence="1 2">
    <name type="scientific">Amborella trichopoda</name>
    <dbReference type="NCBI Taxonomy" id="13333"/>
    <lineage>
        <taxon>Eukaryota</taxon>
        <taxon>Viridiplantae</taxon>
        <taxon>Streptophyta</taxon>
        <taxon>Embryophyta</taxon>
        <taxon>Tracheophyta</taxon>
        <taxon>Spermatophyta</taxon>
        <taxon>Magnoliopsida</taxon>
        <taxon>Amborellales</taxon>
        <taxon>Amborellaceae</taxon>
        <taxon>Amborella</taxon>
    </lineage>
</organism>
<proteinExistence type="predicted"/>
<accession>W1PW12</accession>
<dbReference type="Gramene" id="ERN12024">
    <property type="protein sequence ID" value="ERN12024"/>
    <property type="gene ID" value="AMTR_s00165p00066480"/>
</dbReference>
<reference evidence="2" key="1">
    <citation type="journal article" date="2013" name="Science">
        <title>The Amborella genome and the evolution of flowering plants.</title>
        <authorList>
            <consortium name="Amborella Genome Project"/>
        </authorList>
    </citation>
    <scope>NUCLEOTIDE SEQUENCE [LARGE SCALE GENOMIC DNA]</scope>
</reference>